<evidence type="ECO:0000313" key="4">
    <source>
        <dbReference type="EMBL" id="CAD5126614.1"/>
    </source>
</evidence>
<proteinExistence type="predicted"/>
<name>A0A7I8WEH5_9ANNE</name>
<keyword evidence="1" id="KW-0245">EGF-like domain</keyword>
<dbReference type="SMART" id="SM00181">
    <property type="entry name" value="EGF"/>
    <property type="match status" value="1"/>
</dbReference>
<evidence type="ECO:0000256" key="1">
    <source>
        <dbReference type="PROSITE-ProRule" id="PRU00076"/>
    </source>
</evidence>
<dbReference type="PROSITE" id="PS50026">
    <property type="entry name" value="EGF_3"/>
    <property type="match status" value="1"/>
</dbReference>
<comment type="caution">
    <text evidence="1">Lacks conserved residue(s) required for the propagation of feature annotation.</text>
</comment>
<comment type="caution">
    <text evidence="4">The sequence shown here is derived from an EMBL/GenBank/DDBJ whole genome shotgun (WGS) entry which is preliminary data.</text>
</comment>
<feature type="domain" description="EGF-like" evidence="3">
    <location>
        <begin position="118"/>
        <end position="155"/>
    </location>
</feature>
<dbReference type="Gene3D" id="2.10.25.10">
    <property type="entry name" value="Laminin"/>
    <property type="match status" value="1"/>
</dbReference>
<dbReference type="PROSITE" id="PS00022">
    <property type="entry name" value="EGF_1"/>
    <property type="match status" value="1"/>
</dbReference>
<organism evidence="4 5">
    <name type="scientific">Dimorphilus gyrociliatus</name>
    <dbReference type="NCBI Taxonomy" id="2664684"/>
    <lineage>
        <taxon>Eukaryota</taxon>
        <taxon>Metazoa</taxon>
        <taxon>Spiralia</taxon>
        <taxon>Lophotrochozoa</taxon>
        <taxon>Annelida</taxon>
        <taxon>Polychaeta</taxon>
        <taxon>Polychaeta incertae sedis</taxon>
        <taxon>Dinophilidae</taxon>
        <taxon>Dimorphilus</taxon>
    </lineage>
</organism>
<dbReference type="Proteomes" id="UP000549394">
    <property type="component" value="Unassembled WGS sequence"/>
</dbReference>
<feature type="disulfide bond" evidence="1">
    <location>
        <begin position="145"/>
        <end position="154"/>
    </location>
</feature>
<protein>
    <submittedName>
        <fullName evidence="4">DgyrCDS14700</fullName>
    </submittedName>
</protein>
<feature type="region of interest" description="Disordered" evidence="2">
    <location>
        <begin position="51"/>
        <end position="113"/>
    </location>
</feature>
<keyword evidence="5" id="KW-1185">Reference proteome</keyword>
<gene>
    <name evidence="4" type="ORF">DGYR_LOCUS13851</name>
</gene>
<reference evidence="4 5" key="1">
    <citation type="submission" date="2020-08" db="EMBL/GenBank/DDBJ databases">
        <authorList>
            <person name="Hejnol A."/>
        </authorList>
    </citation>
    <scope>NUCLEOTIDE SEQUENCE [LARGE SCALE GENOMIC DNA]</scope>
</reference>
<sequence>MVLAICVMTVIVIIEGNVFNILLQGIVGVTKASLGNIVTICLDIENERPRQAPGKKAVKGPRNPAAKGIKGHRNPAVKGYTDQPDTVHPQSTPFSIGPEDTTGSEGIPGPKSQSYSEPNFLCKKVINCKNGGTCSSIGYSWFCSCKKDFSGQLCEIRN</sequence>
<dbReference type="SUPFAM" id="SSF57196">
    <property type="entry name" value="EGF/Laminin"/>
    <property type="match status" value="1"/>
</dbReference>
<evidence type="ECO:0000256" key="2">
    <source>
        <dbReference type="SAM" id="MobiDB-lite"/>
    </source>
</evidence>
<dbReference type="InterPro" id="IPR000742">
    <property type="entry name" value="EGF"/>
</dbReference>
<evidence type="ECO:0000313" key="5">
    <source>
        <dbReference type="Proteomes" id="UP000549394"/>
    </source>
</evidence>
<keyword evidence="1" id="KW-1015">Disulfide bond</keyword>
<dbReference type="AlphaFoldDB" id="A0A7I8WEH5"/>
<evidence type="ECO:0000259" key="3">
    <source>
        <dbReference type="PROSITE" id="PS50026"/>
    </source>
</evidence>
<dbReference type="EMBL" id="CAJFCJ010000066">
    <property type="protein sequence ID" value="CAD5126614.1"/>
    <property type="molecule type" value="Genomic_DNA"/>
</dbReference>
<accession>A0A7I8WEH5</accession>